<dbReference type="InterPro" id="IPR050187">
    <property type="entry name" value="Lipid_Phosphate_FormReg"/>
</dbReference>
<evidence type="ECO:0000256" key="2">
    <source>
        <dbReference type="ARBA" id="ARBA00022516"/>
    </source>
</evidence>
<gene>
    <name evidence="13" type="ORF">HXK21_01595</name>
</gene>
<dbReference type="InterPro" id="IPR005218">
    <property type="entry name" value="Diacylglycerol/lipid_kinase"/>
</dbReference>
<evidence type="ECO:0000256" key="5">
    <source>
        <dbReference type="ARBA" id="ARBA00022741"/>
    </source>
</evidence>
<dbReference type="Proteomes" id="UP000704068">
    <property type="component" value="Unassembled WGS sequence"/>
</dbReference>
<dbReference type="SUPFAM" id="SSF111331">
    <property type="entry name" value="NAD kinase/diacylglycerol kinase-like"/>
    <property type="match status" value="1"/>
</dbReference>
<reference evidence="13" key="1">
    <citation type="submission" date="2020-04" db="EMBL/GenBank/DDBJ databases">
        <title>Deep metagenomics examines the oral microbiome during advanced dental caries in children, revealing novel taxa and co-occurrences with host molecules.</title>
        <authorList>
            <person name="Baker J.L."/>
            <person name="Morton J.T."/>
            <person name="Dinis M."/>
            <person name="Alvarez R."/>
            <person name="Tran N.C."/>
            <person name="Knight R."/>
            <person name="Edlund A."/>
        </authorList>
    </citation>
    <scope>NUCLEOTIDE SEQUENCE</scope>
    <source>
        <strain evidence="13">JCVI_34_bin.1</strain>
    </source>
</reference>
<dbReference type="GO" id="GO:0008654">
    <property type="term" value="P:phospholipid biosynthetic process"/>
    <property type="evidence" value="ECO:0007669"/>
    <property type="project" value="UniProtKB-KW"/>
</dbReference>
<keyword evidence="5" id="KW-0547">Nucleotide-binding</keyword>
<dbReference type="PANTHER" id="PTHR12358:SF106">
    <property type="entry name" value="LIPID KINASE YEGS"/>
    <property type="match status" value="1"/>
</dbReference>
<dbReference type="GO" id="GO:0005886">
    <property type="term" value="C:plasma membrane"/>
    <property type="evidence" value="ECO:0007669"/>
    <property type="project" value="TreeGrafter"/>
</dbReference>
<protein>
    <submittedName>
        <fullName evidence="13">Diacylglycerol kinase family lipid kinase</fullName>
    </submittedName>
</protein>
<evidence type="ECO:0000256" key="1">
    <source>
        <dbReference type="ARBA" id="ARBA00001946"/>
    </source>
</evidence>
<evidence type="ECO:0000256" key="7">
    <source>
        <dbReference type="ARBA" id="ARBA00022840"/>
    </source>
</evidence>
<comment type="cofactor">
    <cofactor evidence="1">
        <name>Mg(2+)</name>
        <dbReference type="ChEBI" id="CHEBI:18420"/>
    </cofactor>
</comment>
<dbReference type="AlphaFoldDB" id="A0A929RUZ8"/>
<evidence type="ECO:0000256" key="6">
    <source>
        <dbReference type="ARBA" id="ARBA00022777"/>
    </source>
</evidence>
<evidence type="ECO:0000256" key="3">
    <source>
        <dbReference type="ARBA" id="ARBA00022679"/>
    </source>
</evidence>
<evidence type="ECO:0000259" key="12">
    <source>
        <dbReference type="PROSITE" id="PS50146"/>
    </source>
</evidence>
<dbReference type="PANTHER" id="PTHR12358">
    <property type="entry name" value="SPHINGOSINE KINASE"/>
    <property type="match status" value="1"/>
</dbReference>
<proteinExistence type="predicted"/>
<dbReference type="Gene3D" id="3.40.50.10330">
    <property type="entry name" value="Probable inorganic polyphosphate/atp-NAD kinase, domain 1"/>
    <property type="match status" value="1"/>
</dbReference>
<evidence type="ECO:0000256" key="4">
    <source>
        <dbReference type="ARBA" id="ARBA00022723"/>
    </source>
</evidence>
<dbReference type="EMBL" id="JABZGR010000002">
    <property type="protein sequence ID" value="MBF0969725.1"/>
    <property type="molecule type" value="Genomic_DNA"/>
</dbReference>
<dbReference type="InterPro" id="IPR016064">
    <property type="entry name" value="NAD/diacylglycerol_kinase_sf"/>
</dbReference>
<comment type="caution">
    <text evidence="13">The sequence shown here is derived from an EMBL/GenBank/DDBJ whole genome shotgun (WGS) entry which is preliminary data.</text>
</comment>
<dbReference type="GO" id="GO:0016301">
    <property type="term" value="F:kinase activity"/>
    <property type="evidence" value="ECO:0007669"/>
    <property type="project" value="UniProtKB-KW"/>
</dbReference>
<dbReference type="RefSeq" id="WP_296087687.1">
    <property type="nucleotide sequence ID" value="NZ_CAUSTY010000006.1"/>
</dbReference>
<keyword evidence="7" id="KW-0067">ATP-binding</keyword>
<keyword evidence="11" id="KW-1208">Phospholipid metabolism</keyword>
<evidence type="ECO:0000256" key="9">
    <source>
        <dbReference type="ARBA" id="ARBA00023098"/>
    </source>
</evidence>
<dbReference type="InterPro" id="IPR017438">
    <property type="entry name" value="ATP-NAD_kinase_N"/>
</dbReference>
<dbReference type="InterPro" id="IPR001206">
    <property type="entry name" value="Diacylglycerol_kinase_cat_dom"/>
</dbReference>
<keyword evidence="9" id="KW-0443">Lipid metabolism</keyword>
<feature type="domain" description="DAGKc" evidence="12">
    <location>
        <begin position="1"/>
        <end position="129"/>
    </location>
</feature>
<keyword evidence="2" id="KW-0444">Lipid biosynthesis</keyword>
<accession>A0A929RUZ8</accession>
<evidence type="ECO:0000256" key="8">
    <source>
        <dbReference type="ARBA" id="ARBA00022842"/>
    </source>
</evidence>
<evidence type="ECO:0000313" key="14">
    <source>
        <dbReference type="Proteomes" id="UP000704068"/>
    </source>
</evidence>
<evidence type="ECO:0000256" key="11">
    <source>
        <dbReference type="ARBA" id="ARBA00023264"/>
    </source>
</evidence>
<evidence type="ECO:0000313" key="13">
    <source>
        <dbReference type="EMBL" id="MBF0969725.1"/>
    </source>
</evidence>
<keyword evidence="8" id="KW-0460">Magnesium</keyword>
<keyword evidence="10" id="KW-0594">Phospholipid biosynthesis</keyword>
<keyword evidence="3" id="KW-0808">Transferase</keyword>
<organism evidence="13 14">
    <name type="scientific">Alloprevotella tannerae</name>
    <dbReference type="NCBI Taxonomy" id="76122"/>
    <lineage>
        <taxon>Bacteria</taxon>
        <taxon>Pseudomonadati</taxon>
        <taxon>Bacteroidota</taxon>
        <taxon>Bacteroidia</taxon>
        <taxon>Bacteroidales</taxon>
        <taxon>Prevotellaceae</taxon>
        <taxon>Alloprevotella</taxon>
    </lineage>
</organism>
<evidence type="ECO:0000256" key="10">
    <source>
        <dbReference type="ARBA" id="ARBA00023209"/>
    </source>
</evidence>
<dbReference type="InterPro" id="IPR045540">
    <property type="entry name" value="YegS/DAGK_C"/>
</dbReference>
<dbReference type="PROSITE" id="PS50146">
    <property type="entry name" value="DAGK"/>
    <property type="match status" value="1"/>
</dbReference>
<dbReference type="Pfam" id="PF19279">
    <property type="entry name" value="YegS_C"/>
    <property type="match status" value="1"/>
</dbReference>
<dbReference type="SMART" id="SM00046">
    <property type="entry name" value="DAGKc"/>
    <property type="match status" value="1"/>
</dbReference>
<name>A0A929RUZ8_9BACT</name>
<keyword evidence="4" id="KW-0479">Metal-binding</keyword>
<dbReference type="GO" id="GO:0005524">
    <property type="term" value="F:ATP binding"/>
    <property type="evidence" value="ECO:0007669"/>
    <property type="project" value="UniProtKB-KW"/>
</dbReference>
<keyword evidence="6 13" id="KW-0418">Kinase</keyword>
<dbReference type="GO" id="GO:0046872">
    <property type="term" value="F:metal ion binding"/>
    <property type="evidence" value="ECO:0007669"/>
    <property type="project" value="UniProtKB-KW"/>
</dbReference>
<sequence>MKKILFIVNPISGNGRRTAIEHAIEKNIDRNLFECELRTTEYAGHAEEIAREAAAQGVHIVVAVGGDGTINEVARALVHTDSALGIIPCGSGNGLARHLRLPMDPSKATRILNQAVIHCLDYGKINGRPFFCTCGVGFDALISMKFAESGKRGPLTYVENVLKEWVKYHPETYTVTGENGTQTHKAVVVTCANASQYGNNAYIAPFASMKDGLLDVIIMEPFSTLEAPRLAMQLFSRKLMKNSKIKAFRSRKVHITRPTEGAIHCDGDPFMTGKEIEIEIIPHGLNIVVNTKAHNRQYTLLQIFGEGGEQWWNKQRRVFIRQQVKIRRLNRNILERLSKL</sequence>
<dbReference type="Gene3D" id="2.60.200.40">
    <property type="match status" value="1"/>
</dbReference>
<dbReference type="NCBIfam" id="TIGR00147">
    <property type="entry name" value="YegS/Rv2252/BmrU family lipid kinase"/>
    <property type="match status" value="1"/>
</dbReference>
<dbReference type="Pfam" id="PF00781">
    <property type="entry name" value="DAGK_cat"/>
    <property type="match status" value="1"/>
</dbReference>